<gene>
    <name evidence="6" type="ORF">L596_023584</name>
</gene>
<dbReference type="InterPro" id="IPR000504">
    <property type="entry name" value="RRM_dom"/>
</dbReference>
<name>A0A4U5ME49_STECR</name>
<keyword evidence="7" id="KW-1185">Reference proteome</keyword>
<protein>
    <recommendedName>
        <fullName evidence="5">RRM domain-containing protein</fullName>
    </recommendedName>
</protein>
<dbReference type="PANTHER" id="PTHR48033:SF10">
    <property type="entry name" value="RNA-BINDING PROTEIN SQUID"/>
    <property type="match status" value="1"/>
</dbReference>
<evidence type="ECO:0000256" key="4">
    <source>
        <dbReference type="SAM" id="MobiDB-lite"/>
    </source>
</evidence>
<dbReference type="STRING" id="34508.A0A4U5ME49"/>
<comment type="caution">
    <text evidence="6">The sequence shown here is derived from an EMBL/GenBank/DDBJ whole genome shotgun (WGS) entry which is preliminary data.</text>
</comment>
<dbReference type="Gene3D" id="3.30.70.330">
    <property type="match status" value="2"/>
</dbReference>
<feature type="domain" description="RRM" evidence="5">
    <location>
        <begin position="117"/>
        <end position="195"/>
    </location>
</feature>
<dbReference type="Pfam" id="PF00076">
    <property type="entry name" value="RRM_1"/>
    <property type="match status" value="2"/>
</dbReference>
<dbReference type="GO" id="GO:0000785">
    <property type="term" value="C:chromatin"/>
    <property type="evidence" value="ECO:0007669"/>
    <property type="project" value="TreeGrafter"/>
</dbReference>
<dbReference type="SUPFAM" id="SSF54928">
    <property type="entry name" value="RNA-binding domain, RBD"/>
    <property type="match status" value="1"/>
</dbReference>
<dbReference type="GO" id="GO:0003723">
    <property type="term" value="F:RNA binding"/>
    <property type="evidence" value="ECO:0007669"/>
    <property type="project" value="UniProtKB-UniRule"/>
</dbReference>
<dbReference type="AlphaFoldDB" id="A0A4U5ME49"/>
<feature type="compositionally biased region" description="Basic and acidic residues" evidence="4">
    <location>
        <begin position="201"/>
        <end position="221"/>
    </location>
</feature>
<organism evidence="6 7">
    <name type="scientific">Steinernema carpocapsae</name>
    <name type="common">Entomopathogenic nematode</name>
    <dbReference type="NCBI Taxonomy" id="34508"/>
    <lineage>
        <taxon>Eukaryota</taxon>
        <taxon>Metazoa</taxon>
        <taxon>Ecdysozoa</taxon>
        <taxon>Nematoda</taxon>
        <taxon>Chromadorea</taxon>
        <taxon>Rhabditida</taxon>
        <taxon>Tylenchina</taxon>
        <taxon>Panagrolaimomorpha</taxon>
        <taxon>Strongyloidoidea</taxon>
        <taxon>Steinernematidae</taxon>
        <taxon>Steinernema</taxon>
    </lineage>
</organism>
<dbReference type="EMBL" id="AZBU02000008">
    <property type="protein sequence ID" value="TKR67431.1"/>
    <property type="molecule type" value="Genomic_DNA"/>
</dbReference>
<dbReference type="PANTHER" id="PTHR48033">
    <property type="entry name" value="RNA-BINDING (RRM/RBD/RNP MOTIFS) FAMILY PROTEIN"/>
    <property type="match status" value="1"/>
</dbReference>
<feature type="domain" description="RRM" evidence="5">
    <location>
        <begin position="24"/>
        <end position="102"/>
    </location>
</feature>
<evidence type="ECO:0000256" key="1">
    <source>
        <dbReference type="ARBA" id="ARBA00004123"/>
    </source>
</evidence>
<proteinExistence type="predicted"/>
<evidence type="ECO:0000313" key="6">
    <source>
        <dbReference type="EMBL" id="TKR67431.1"/>
    </source>
</evidence>
<dbReference type="PROSITE" id="PS50102">
    <property type="entry name" value="RRM"/>
    <property type="match status" value="2"/>
</dbReference>
<dbReference type="InterPro" id="IPR012677">
    <property type="entry name" value="Nucleotide-bd_a/b_plait_sf"/>
</dbReference>
<sequence>MAEGEPSTSYAANSLIPVVPVAERRLFVGNLGTDGECTEEQLERHFSKYGTLVECRISTDRRTGKSRGFGFVTFKYVHSADKVLETPHFIIDRRVNVSRMKDESTVLEPLIRRMQSKQLYVCHMLQDISEDQLRTHFSQFGNVVDVENVRHIKTNELLGYSLISFDHPHAVELSLRTQDNQMIGNYKLHIRKSVTAEAVKKAQQSERERLDYESRRKDKGSVRYSASGDRHTSFLTHAQRSQMAPPGYPMPADPASLMAAAGYGYGHPPATSLATPAVPSRDERLAALYDTSTLYPKSQS</sequence>
<dbReference type="GO" id="GO:0005654">
    <property type="term" value="C:nucleoplasm"/>
    <property type="evidence" value="ECO:0007669"/>
    <property type="project" value="TreeGrafter"/>
</dbReference>
<evidence type="ECO:0000256" key="3">
    <source>
        <dbReference type="PROSITE-ProRule" id="PRU00176"/>
    </source>
</evidence>
<evidence type="ECO:0000313" key="7">
    <source>
        <dbReference type="Proteomes" id="UP000298663"/>
    </source>
</evidence>
<evidence type="ECO:0000259" key="5">
    <source>
        <dbReference type="PROSITE" id="PS50102"/>
    </source>
</evidence>
<reference evidence="6 7" key="1">
    <citation type="journal article" date="2015" name="Genome Biol.">
        <title>Comparative genomics of Steinernema reveals deeply conserved gene regulatory networks.</title>
        <authorList>
            <person name="Dillman A.R."/>
            <person name="Macchietto M."/>
            <person name="Porter C.F."/>
            <person name="Rogers A."/>
            <person name="Williams B."/>
            <person name="Antoshechkin I."/>
            <person name="Lee M.M."/>
            <person name="Goodwin Z."/>
            <person name="Lu X."/>
            <person name="Lewis E.E."/>
            <person name="Goodrich-Blair H."/>
            <person name="Stock S.P."/>
            <person name="Adams B.J."/>
            <person name="Sternberg P.W."/>
            <person name="Mortazavi A."/>
        </authorList>
    </citation>
    <scope>NUCLEOTIDE SEQUENCE [LARGE SCALE GENOMIC DNA]</scope>
    <source>
        <strain evidence="6 7">ALL</strain>
    </source>
</reference>
<dbReference type="InterPro" id="IPR035979">
    <property type="entry name" value="RBD_domain_sf"/>
</dbReference>
<keyword evidence="2" id="KW-0539">Nucleus</keyword>
<comment type="subcellular location">
    <subcellularLocation>
        <location evidence="1">Nucleus</location>
    </subcellularLocation>
</comment>
<dbReference type="SMART" id="SM00360">
    <property type="entry name" value="RRM"/>
    <property type="match status" value="2"/>
</dbReference>
<feature type="region of interest" description="Disordered" evidence="4">
    <location>
        <begin position="201"/>
        <end position="263"/>
    </location>
</feature>
<feature type="compositionally biased region" description="Polar residues" evidence="4">
    <location>
        <begin position="233"/>
        <end position="242"/>
    </location>
</feature>
<dbReference type="GO" id="GO:0010468">
    <property type="term" value="P:regulation of gene expression"/>
    <property type="evidence" value="ECO:0007669"/>
    <property type="project" value="TreeGrafter"/>
</dbReference>
<dbReference type="OrthoDB" id="5775724at2759"/>
<dbReference type="CDD" id="cd00590">
    <property type="entry name" value="RRM_SF"/>
    <property type="match status" value="1"/>
</dbReference>
<accession>A0A4U5ME49</accession>
<dbReference type="Proteomes" id="UP000298663">
    <property type="component" value="Unassembled WGS sequence"/>
</dbReference>
<evidence type="ECO:0000256" key="2">
    <source>
        <dbReference type="ARBA" id="ARBA00023242"/>
    </source>
</evidence>
<keyword evidence="3" id="KW-0694">RNA-binding</keyword>
<reference evidence="6 7" key="2">
    <citation type="journal article" date="2019" name="G3 (Bethesda)">
        <title>Hybrid Assembly of the Genome of the Entomopathogenic Nematode Steinernema carpocapsae Identifies the X-Chromosome.</title>
        <authorList>
            <person name="Serra L."/>
            <person name="Macchietto M."/>
            <person name="Macias-Munoz A."/>
            <person name="McGill C.J."/>
            <person name="Rodriguez I.M."/>
            <person name="Rodriguez B."/>
            <person name="Murad R."/>
            <person name="Mortazavi A."/>
        </authorList>
    </citation>
    <scope>NUCLEOTIDE SEQUENCE [LARGE SCALE GENOMIC DNA]</scope>
    <source>
        <strain evidence="6 7">ALL</strain>
    </source>
</reference>